<keyword evidence="5" id="KW-0547">Nucleotide-binding</keyword>
<dbReference type="InterPro" id="IPR036890">
    <property type="entry name" value="HATPase_C_sf"/>
</dbReference>
<dbReference type="InterPro" id="IPR011006">
    <property type="entry name" value="CheY-like_superfamily"/>
</dbReference>
<evidence type="ECO:0000256" key="2">
    <source>
        <dbReference type="ARBA" id="ARBA00012438"/>
    </source>
</evidence>
<dbReference type="InterPro" id="IPR005467">
    <property type="entry name" value="His_kinase_dom"/>
</dbReference>
<evidence type="ECO:0000259" key="11">
    <source>
        <dbReference type="PROSITE" id="PS50110"/>
    </source>
</evidence>
<evidence type="ECO:0000259" key="10">
    <source>
        <dbReference type="PROSITE" id="PS50109"/>
    </source>
</evidence>
<evidence type="ECO:0000256" key="5">
    <source>
        <dbReference type="ARBA" id="ARBA00022741"/>
    </source>
</evidence>
<feature type="domain" description="Response regulatory" evidence="11">
    <location>
        <begin position="10"/>
        <end position="128"/>
    </location>
</feature>
<dbReference type="PRINTS" id="PR00344">
    <property type="entry name" value="BCTRLSENSOR"/>
</dbReference>
<dbReference type="SMART" id="SM00387">
    <property type="entry name" value="HATPase_c"/>
    <property type="match status" value="1"/>
</dbReference>
<sequence length="372" mass="41934">MYSSSFRKISLLVIEDNDDHWYLLNRHLSRSQQPWVEEIIRVPTFEEGREQLKSGSFDVVILDLNLPDSDSAWTIFHGGEIFERLPTIVLTSLEDEKLGETAIRLGAQDFISKDAINAEIIRKTVRHSIERFKVQQELKQRNEDLRLFGKTLAHEIRNPLHIVSLTLEIVASTLRKIPDQDRLEEQIARASRNTENISNVITELLSSALSSEDGKVFPVSLEAVIADALSELEEENGPSFTHTVSLAKGEVMANPQTLKQVFSNIFSNSIRYRDFDRPIHLEVKSEHVKISSAATRIYIRDNGVGICPDDLPMIFKPMFRARSTADRDGTGLGLYFCKNAIERMGGSIDVISKPGVGTTFVIDLLDAKPSEK</sequence>
<dbReference type="Pfam" id="PF00072">
    <property type="entry name" value="Response_reg"/>
    <property type="match status" value="1"/>
</dbReference>
<comment type="caution">
    <text evidence="12">The sequence shown here is derived from an EMBL/GenBank/DDBJ whole genome shotgun (WGS) entry which is preliminary data.</text>
</comment>
<dbReference type="EC" id="2.7.13.3" evidence="2"/>
<evidence type="ECO:0000313" key="12">
    <source>
        <dbReference type="EMBL" id="MFD2257431.1"/>
    </source>
</evidence>
<dbReference type="SMART" id="SM00388">
    <property type="entry name" value="HisKA"/>
    <property type="match status" value="1"/>
</dbReference>
<keyword evidence="7 12" id="KW-0067">ATP-binding</keyword>
<gene>
    <name evidence="12" type="ORF">ACFSSA_12175</name>
</gene>
<dbReference type="Gene3D" id="1.10.287.130">
    <property type="match status" value="1"/>
</dbReference>
<protein>
    <recommendedName>
        <fullName evidence="2">histidine kinase</fullName>
        <ecNumber evidence="2">2.7.13.3</ecNumber>
    </recommendedName>
</protein>
<evidence type="ECO:0000256" key="3">
    <source>
        <dbReference type="ARBA" id="ARBA00022553"/>
    </source>
</evidence>
<keyword evidence="8" id="KW-0902">Two-component regulatory system</keyword>
<evidence type="ECO:0000256" key="9">
    <source>
        <dbReference type="PROSITE-ProRule" id="PRU00169"/>
    </source>
</evidence>
<organism evidence="12 13">
    <name type="scientific">Luteolibacter algae</name>
    <dbReference type="NCBI Taxonomy" id="454151"/>
    <lineage>
        <taxon>Bacteria</taxon>
        <taxon>Pseudomonadati</taxon>
        <taxon>Verrucomicrobiota</taxon>
        <taxon>Verrucomicrobiia</taxon>
        <taxon>Verrucomicrobiales</taxon>
        <taxon>Verrucomicrobiaceae</taxon>
        <taxon>Luteolibacter</taxon>
    </lineage>
</organism>
<dbReference type="InterPro" id="IPR004358">
    <property type="entry name" value="Sig_transdc_His_kin-like_C"/>
</dbReference>
<dbReference type="EMBL" id="JBHUIT010000028">
    <property type="protein sequence ID" value="MFD2257431.1"/>
    <property type="molecule type" value="Genomic_DNA"/>
</dbReference>
<dbReference type="InterPro" id="IPR003594">
    <property type="entry name" value="HATPase_dom"/>
</dbReference>
<comment type="catalytic activity">
    <reaction evidence="1">
        <text>ATP + protein L-histidine = ADP + protein N-phospho-L-histidine.</text>
        <dbReference type="EC" id="2.7.13.3"/>
    </reaction>
</comment>
<keyword evidence="13" id="KW-1185">Reference proteome</keyword>
<dbReference type="SUPFAM" id="SSF55874">
    <property type="entry name" value="ATPase domain of HSP90 chaperone/DNA topoisomerase II/histidine kinase"/>
    <property type="match status" value="1"/>
</dbReference>
<evidence type="ECO:0000256" key="6">
    <source>
        <dbReference type="ARBA" id="ARBA00022777"/>
    </source>
</evidence>
<evidence type="ECO:0000256" key="4">
    <source>
        <dbReference type="ARBA" id="ARBA00022679"/>
    </source>
</evidence>
<dbReference type="InterPro" id="IPR003661">
    <property type="entry name" value="HisK_dim/P_dom"/>
</dbReference>
<evidence type="ECO:0000256" key="1">
    <source>
        <dbReference type="ARBA" id="ARBA00000085"/>
    </source>
</evidence>
<dbReference type="PROSITE" id="PS50110">
    <property type="entry name" value="RESPONSE_REGULATORY"/>
    <property type="match status" value="1"/>
</dbReference>
<keyword evidence="6" id="KW-0418">Kinase</keyword>
<dbReference type="SUPFAM" id="SSF52172">
    <property type="entry name" value="CheY-like"/>
    <property type="match status" value="1"/>
</dbReference>
<dbReference type="Pfam" id="PF02518">
    <property type="entry name" value="HATPase_c"/>
    <property type="match status" value="1"/>
</dbReference>
<dbReference type="PANTHER" id="PTHR42878:SF7">
    <property type="entry name" value="SENSOR HISTIDINE KINASE GLRK"/>
    <property type="match status" value="1"/>
</dbReference>
<evidence type="ECO:0000313" key="13">
    <source>
        <dbReference type="Proteomes" id="UP001597375"/>
    </source>
</evidence>
<keyword evidence="4" id="KW-0808">Transferase</keyword>
<evidence type="ECO:0000256" key="7">
    <source>
        <dbReference type="ARBA" id="ARBA00022840"/>
    </source>
</evidence>
<dbReference type="RefSeq" id="WP_386820721.1">
    <property type="nucleotide sequence ID" value="NZ_JBHUIT010000028.1"/>
</dbReference>
<dbReference type="Pfam" id="PF00512">
    <property type="entry name" value="HisKA"/>
    <property type="match status" value="1"/>
</dbReference>
<feature type="domain" description="Histidine kinase" evidence="10">
    <location>
        <begin position="151"/>
        <end position="368"/>
    </location>
</feature>
<keyword evidence="3 9" id="KW-0597">Phosphoprotein</keyword>
<dbReference type="PROSITE" id="PS50109">
    <property type="entry name" value="HIS_KIN"/>
    <property type="match status" value="1"/>
</dbReference>
<name>A0ABW5DBI9_9BACT</name>
<evidence type="ECO:0000256" key="8">
    <source>
        <dbReference type="ARBA" id="ARBA00023012"/>
    </source>
</evidence>
<accession>A0ABW5DBI9</accession>
<dbReference type="SMART" id="SM00448">
    <property type="entry name" value="REC"/>
    <property type="match status" value="1"/>
</dbReference>
<dbReference type="CDD" id="cd00075">
    <property type="entry name" value="HATPase"/>
    <property type="match status" value="1"/>
</dbReference>
<dbReference type="CDD" id="cd00156">
    <property type="entry name" value="REC"/>
    <property type="match status" value="1"/>
</dbReference>
<feature type="modified residue" description="4-aspartylphosphate" evidence="9">
    <location>
        <position position="63"/>
    </location>
</feature>
<dbReference type="Proteomes" id="UP001597375">
    <property type="component" value="Unassembled WGS sequence"/>
</dbReference>
<dbReference type="InterPro" id="IPR001789">
    <property type="entry name" value="Sig_transdc_resp-reg_receiver"/>
</dbReference>
<dbReference type="PANTHER" id="PTHR42878">
    <property type="entry name" value="TWO-COMPONENT HISTIDINE KINASE"/>
    <property type="match status" value="1"/>
</dbReference>
<reference evidence="13" key="1">
    <citation type="journal article" date="2019" name="Int. J. Syst. Evol. Microbiol.">
        <title>The Global Catalogue of Microorganisms (GCM) 10K type strain sequencing project: providing services to taxonomists for standard genome sequencing and annotation.</title>
        <authorList>
            <consortium name="The Broad Institute Genomics Platform"/>
            <consortium name="The Broad Institute Genome Sequencing Center for Infectious Disease"/>
            <person name="Wu L."/>
            <person name="Ma J."/>
        </authorList>
    </citation>
    <scope>NUCLEOTIDE SEQUENCE [LARGE SCALE GENOMIC DNA]</scope>
    <source>
        <strain evidence="13">CGMCC 4.7106</strain>
    </source>
</reference>
<dbReference type="InterPro" id="IPR050351">
    <property type="entry name" value="BphY/WalK/GraS-like"/>
</dbReference>
<proteinExistence type="predicted"/>
<dbReference type="Gene3D" id="3.30.565.10">
    <property type="entry name" value="Histidine kinase-like ATPase, C-terminal domain"/>
    <property type="match status" value="1"/>
</dbReference>
<dbReference type="GO" id="GO:0005524">
    <property type="term" value="F:ATP binding"/>
    <property type="evidence" value="ECO:0007669"/>
    <property type="project" value="UniProtKB-KW"/>
</dbReference>
<dbReference type="Gene3D" id="3.40.50.2300">
    <property type="match status" value="1"/>
</dbReference>
<dbReference type="CDD" id="cd00082">
    <property type="entry name" value="HisKA"/>
    <property type="match status" value="1"/>
</dbReference>